<feature type="compositionally biased region" description="Polar residues" evidence="1">
    <location>
        <begin position="1"/>
        <end position="13"/>
    </location>
</feature>
<evidence type="ECO:0000313" key="3">
    <source>
        <dbReference type="Proteomes" id="UP000092389"/>
    </source>
</evidence>
<name>A0A1A2TPT9_MYCNT</name>
<proteinExistence type="predicted"/>
<accession>A0A1A2TPT9</accession>
<dbReference type="Proteomes" id="UP000092389">
    <property type="component" value="Unassembled WGS sequence"/>
</dbReference>
<dbReference type="OrthoDB" id="4753751at2"/>
<organism evidence="2 3">
    <name type="scientific">Mycobacterium mantenii</name>
    <dbReference type="NCBI Taxonomy" id="560555"/>
    <lineage>
        <taxon>Bacteria</taxon>
        <taxon>Bacillati</taxon>
        <taxon>Actinomycetota</taxon>
        <taxon>Actinomycetes</taxon>
        <taxon>Mycobacteriales</taxon>
        <taxon>Mycobacteriaceae</taxon>
        <taxon>Mycobacterium</taxon>
        <taxon>Mycobacterium avium complex (MAC)</taxon>
    </lineage>
</organism>
<feature type="region of interest" description="Disordered" evidence="1">
    <location>
        <begin position="79"/>
        <end position="105"/>
    </location>
</feature>
<evidence type="ECO:0000256" key="1">
    <source>
        <dbReference type="SAM" id="MobiDB-lite"/>
    </source>
</evidence>
<protein>
    <recommendedName>
        <fullName evidence="4">Acyl-CoA synthase</fullName>
    </recommendedName>
</protein>
<dbReference type="RefSeq" id="WP_067908414.1">
    <property type="nucleotide sequence ID" value="NZ_LZJP01000089.1"/>
</dbReference>
<feature type="region of interest" description="Disordered" evidence="1">
    <location>
        <begin position="1"/>
        <end position="23"/>
    </location>
</feature>
<dbReference type="AlphaFoldDB" id="A0A1A2TPT9"/>
<evidence type="ECO:0008006" key="4">
    <source>
        <dbReference type="Google" id="ProtNLM"/>
    </source>
</evidence>
<evidence type="ECO:0000313" key="2">
    <source>
        <dbReference type="EMBL" id="OBH78047.1"/>
    </source>
</evidence>
<dbReference type="EMBL" id="LZJU01000052">
    <property type="protein sequence ID" value="OBH78047.1"/>
    <property type="molecule type" value="Genomic_DNA"/>
</dbReference>
<gene>
    <name evidence="2" type="ORF">A5683_17500</name>
</gene>
<sequence length="105" mass="12146">MTFAESGQGNCESDVQRPESDDYDLLTFGEVAARLSEELSAETAELDRLRRETRSDPNLLRRHEERIALLKTVANRYREEQQTNDNFSRRFGSLRGAGGDRPQWR</sequence>
<reference evidence="2 3" key="1">
    <citation type="submission" date="2016-06" db="EMBL/GenBank/DDBJ databases">
        <authorList>
            <person name="Kjaerup R.B."/>
            <person name="Dalgaard T.S."/>
            <person name="Juul-Madsen H.R."/>
        </authorList>
    </citation>
    <scope>NUCLEOTIDE SEQUENCE [LARGE SCALE GENOMIC DNA]</scope>
    <source>
        <strain evidence="2 3">E152</strain>
    </source>
</reference>
<comment type="caution">
    <text evidence="2">The sequence shown here is derived from an EMBL/GenBank/DDBJ whole genome shotgun (WGS) entry which is preliminary data.</text>
</comment>